<dbReference type="RefSeq" id="WP_151668110.1">
    <property type="nucleotide sequence ID" value="NZ_WBVO01000011.1"/>
</dbReference>
<protein>
    <recommendedName>
        <fullName evidence="3">ABM domain-containing protein</fullName>
    </recommendedName>
</protein>
<keyword evidence="2" id="KW-1185">Reference proteome</keyword>
<evidence type="ECO:0000313" key="2">
    <source>
        <dbReference type="Proteomes" id="UP000468650"/>
    </source>
</evidence>
<accession>A0A6N6RFI6</accession>
<name>A0A6N6RFI6_9FLAO</name>
<dbReference type="EMBL" id="WBVO01000011">
    <property type="protein sequence ID" value="KAB2807305.1"/>
    <property type="molecule type" value="Genomic_DNA"/>
</dbReference>
<dbReference type="Proteomes" id="UP000468650">
    <property type="component" value="Unassembled WGS sequence"/>
</dbReference>
<dbReference type="AlphaFoldDB" id="A0A6N6RFI6"/>
<evidence type="ECO:0008006" key="3">
    <source>
        <dbReference type="Google" id="ProtNLM"/>
    </source>
</evidence>
<gene>
    <name evidence="1" type="ORF">F8C67_12050</name>
</gene>
<evidence type="ECO:0000313" key="1">
    <source>
        <dbReference type="EMBL" id="KAB2807305.1"/>
    </source>
</evidence>
<organism evidence="1 2">
    <name type="scientific">Phaeocystidibacter luteus</name>
    <dbReference type="NCBI Taxonomy" id="911197"/>
    <lineage>
        <taxon>Bacteria</taxon>
        <taxon>Pseudomonadati</taxon>
        <taxon>Bacteroidota</taxon>
        <taxon>Flavobacteriia</taxon>
        <taxon>Flavobacteriales</taxon>
        <taxon>Phaeocystidibacteraceae</taxon>
        <taxon>Phaeocystidibacter</taxon>
    </lineage>
</organism>
<reference evidence="1 2" key="1">
    <citation type="submission" date="2019-09" db="EMBL/GenBank/DDBJ databases">
        <title>Genomes of family Cryomorphaceae.</title>
        <authorList>
            <person name="Bowman J.P."/>
        </authorList>
    </citation>
    <scope>NUCLEOTIDE SEQUENCE [LARGE SCALE GENOMIC DNA]</scope>
    <source>
        <strain evidence="1 2">LMG 25704</strain>
    </source>
</reference>
<proteinExistence type="predicted"/>
<sequence>MKDTNIPIFELTEYRLKPMFRDDFRVTWRNLYGQLKRDQLIGKAELYSVEPSRFMSLVEWKGSNHILEEQPYLALANEMMEVLDRVKVVSPLQQLESTK</sequence>
<comment type="caution">
    <text evidence="1">The sequence shown here is derived from an EMBL/GenBank/DDBJ whole genome shotgun (WGS) entry which is preliminary data.</text>
</comment>